<dbReference type="GO" id="GO:0006531">
    <property type="term" value="P:aspartate metabolic process"/>
    <property type="evidence" value="ECO:0007669"/>
    <property type="project" value="Ensembl"/>
</dbReference>
<dbReference type="GO" id="GO:0015179">
    <property type="term" value="F:L-amino acid transmembrane transporter activity"/>
    <property type="evidence" value="ECO:0007669"/>
    <property type="project" value="TreeGrafter"/>
</dbReference>
<dbReference type="GO" id="GO:0009615">
    <property type="term" value="P:response to virus"/>
    <property type="evidence" value="ECO:0007669"/>
    <property type="project" value="Ensembl"/>
</dbReference>
<keyword evidence="1" id="KW-1133">Transmembrane helix</keyword>
<name>A0A8C9M8W3_PANTA</name>
<dbReference type="GO" id="GO:0019079">
    <property type="term" value="P:viral genome replication"/>
    <property type="evidence" value="ECO:0007669"/>
    <property type="project" value="Ensembl"/>
</dbReference>
<dbReference type="AlphaFoldDB" id="A0A8C9M8W3"/>
<organism evidence="2 3">
    <name type="scientific">Panthera tigris altaica</name>
    <name type="common">Siberian tiger</name>
    <dbReference type="NCBI Taxonomy" id="74533"/>
    <lineage>
        <taxon>Eukaryota</taxon>
        <taxon>Metazoa</taxon>
        <taxon>Chordata</taxon>
        <taxon>Craniata</taxon>
        <taxon>Vertebrata</taxon>
        <taxon>Euteleostomi</taxon>
        <taxon>Mammalia</taxon>
        <taxon>Eutheria</taxon>
        <taxon>Laurasiatheria</taxon>
        <taxon>Carnivora</taxon>
        <taxon>Feliformia</taxon>
        <taxon>Felidae</taxon>
        <taxon>Pantherinae</taxon>
        <taxon>Panthera</taxon>
    </lineage>
</organism>
<gene>
    <name evidence="2" type="primary">SLC38A8</name>
</gene>
<keyword evidence="1" id="KW-0812">Transmembrane</keyword>
<feature type="transmembrane region" description="Helical" evidence="1">
    <location>
        <begin position="48"/>
        <end position="66"/>
    </location>
</feature>
<dbReference type="Proteomes" id="UP000675900">
    <property type="component" value="Unassembled WGS sequence"/>
</dbReference>
<dbReference type="GO" id="GO:0007601">
    <property type="term" value="P:visual perception"/>
    <property type="evidence" value="ECO:0007669"/>
    <property type="project" value="Ensembl"/>
</dbReference>
<sequence>MEGPTAGSPGLAEKPVPAAASPSLSSLGALARVVGWGSPWPHGPAPQVSLVFLISGLVILGYAASVSGQMTYQGVVGELCGPALGKLCEACFIVNLLMISVAFLRVIGDQLEKRHLAPPPMLSPPPRALPLLPLTPRSVCVSILGTLAACYLALVIVVQYYTGPQGLAREPRPAQSPSSWTSVFSVFPTICFGFQCHEAGVSIYCSMTHRSLSHWALVSVLSLLACCLVYSLTGKAAPAQCGAGSAHRVPGRAVPGPGGVTALARLLLTPLGSPHFTEGVAEAQTASVACPAGEIVGIIGGISSFFIFIFPGLCLICAVNVQPVAARVRCCLEAWGVVSVLVGTFIFGQSTVAAALELL</sequence>
<evidence type="ECO:0000313" key="3">
    <source>
        <dbReference type="Proteomes" id="UP000675900"/>
    </source>
</evidence>
<protein>
    <submittedName>
        <fullName evidence="2">Solute carrier family 38 member 8</fullName>
    </submittedName>
</protein>
<feature type="transmembrane region" description="Helical" evidence="1">
    <location>
        <begin position="212"/>
        <end position="232"/>
    </location>
</feature>
<reference evidence="2" key="2">
    <citation type="submission" date="2025-09" db="UniProtKB">
        <authorList>
            <consortium name="Ensembl"/>
        </authorList>
    </citation>
    <scope>IDENTIFICATION</scope>
</reference>
<dbReference type="GO" id="GO:0021554">
    <property type="term" value="P:optic nerve development"/>
    <property type="evidence" value="ECO:0007669"/>
    <property type="project" value="Ensembl"/>
</dbReference>
<dbReference type="Ensembl" id="ENSPTIT00000018825.1">
    <property type="protein sequence ID" value="ENSPTIP00000014710.1"/>
    <property type="gene ID" value="ENSPTIG00000014053.1"/>
</dbReference>
<dbReference type="GO" id="GO:0016020">
    <property type="term" value="C:membrane"/>
    <property type="evidence" value="ECO:0007669"/>
    <property type="project" value="TreeGrafter"/>
</dbReference>
<dbReference type="PANTHER" id="PTHR22950">
    <property type="entry name" value="AMINO ACID TRANSPORTER"/>
    <property type="match status" value="1"/>
</dbReference>
<dbReference type="GO" id="GO:0031175">
    <property type="term" value="P:neuron projection development"/>
    <property type="evidence" value="ECO:0007669"/>
    <property type="project" value="Ensembl"/>
</dbReference>
<keyword evidence="3" id="KW-1185">Reference proteome</keyword>
<dbReference type="GeneTree" id="ENSGT00940000157764"/>
<feature type="transmembrane region" description="Helical" evidence="1">
    <location>
        <begin position="295"/>
        <end position="319"/>
    </location>
</feature>
<evidence type="ECO:0000256" key="1">
    <source>
        <dbReference type="SAM" id="Phobius"/>
    </source>
</evidence>
<reference evidence="2" key="1">
    <citation type="submission" date="2025-08" db="UniProtKB">
        <authorList>
            <consortium name="Ensembl"/>
        </authorList>
    </citation>
    <scope>IDENTIFICATION</scope>
</reference>
<proteinExistence type="predicted"/>
<keyword evidence="1" id="KW-0472">Membrane</keyword>
<feature type="transmembrane region" description="Helical" evidence="1">
    <location>
        <begin position="141"/>
        <end position="162"/>
    </location>
</feature>
<accession>A0A8C9M8W3</accession>
<feature type="transmembrane region" description="Helical" evidence="1">
    <location>
        <begin position="331"/>
        <end position="356"/>
    </location>
</feature>
<dbReference type="PANTHER" id="PTHR22950:SF226">
    <property type="entry name" value="SODIUM-COUPLED NEUTRAL AMINO ACID TRANSPORTER 8-RELATED"/>
    <property type="match status" value="1"/>
</dbReference>
<dbReference type="GO" id="GO:0003406">
    <property type="term" value="P:retinal pigment epithelium development"/>
    <property type="evidence" value="ECO:0007669"/>
    <property type="project" value="Ensembl"/>
</dbReference>
<evidence type="ECO:0000313" key="2">
    <source>
        <dbReference type="Ensembl" id="ENSPTIP00000014710.1"/>
    </source>
</evidence>